<dbReference type="EMBL" id="FNIM01000010">
    <property type="protein sequence ID" value="SDN69202.1"/>
    <property type="molecule type" value="Genomic_DNA"/>
</dbReference>
<evidence type="ECO:0000313" key="6">
    <source>
        <dbReference type="Proteomes" id="UP000199671"/>
    </source>
</evidence>
<dbReference type="Gene3D" id="3.90.1300.10">
    <property type="entry name" value="Amidase signature (AS) domain"/>
    <property type="match status" value="1"/>
</dbReference>
<dbReference type="Pfam" id="PF01425">
    <property type="entry name" value="Amidase"/>
    <property type="match status" value="1"/>
</dbReference>
<keyword evidence="5" id="KW-1185">Reference proteome</keyword>
<organism evidence="3 6">
    <name type="scientific">Actinomyces ruminicola</name>
    <dbReference type="NCBI Taxonomy" id="332524"/>
    <lineage>
        <taxon>Bacteria</taxon>
        <taxon>Bacillati</taxon>
        <taxon>Actinomycetota</taxon>
        <taxon>Actinomycetes</taxon>
        <taxon>Actinomycetales</taxon>
        <taxon>Actinomycetaceae</taxon>
        <taxon>Actinomyces</taxon>
    </lineage>
</organism>
<feature type="domain" description="Amidase" evidence="2">
    <location>
        <begin position="24"/>
        <end position="447"/>
    </location>
</feature>
<dbReference type="PANTHER" id="PTHR11895">
    <property type="entry name" value="TRANSAMIDASE"/>
    <property type="match status" value="1"/>
</dbReference>
<dbReference type="OrthoDB" id="5175573at2"/>
<sequence>MTIPRDAVDIARAVSAGRITARATVQAALGRIEALDPALNAFTAVRREAALQEADALDRRLAADGVDAAGPLAGVPVAVKEEYDVAGEITTLGGRGNSRPARGDCAVVRRLRQAGAVIVGRTNMPEFGQFPVGESAHHGDCLNPWDLARSPGGSSAGSAVAVATGAVPVAMGSDGGGSLRIPASACGVLGLKPTRGRVSSAPLAEHWFGLACFGAITRTARDLAAVMDVITGNEAVDRWRLPPPPRRFIDAADAPPRRLRILLAANAVMPGARPAPPVARAVHGLAARLRELGHDVRKTRVAWPVPTAPFLALYFAGMHAEAQQVEHPERLEPRTRTSVRVGSLIPAAAVRAALRRAERIRVGVEAAFGSADLLMLPTLLDLPGGAHDLRGRGWAAALLSSTPVVSNTAIFNVSGHPAMSIPAGMSPGGIPIGAQLVARTGQEDLLLAVAAQLETD</sequence>
<evidence type="ECO:0000259" key="2">
    <source>
        <dbReference type="Pfam" id="PF01425"/>
    </source>
</evidence>
<dbReference type="InterPro" id="IPR036928">
    <property type="entry name" value="AS_sf"/>
</dbReference>
<dbReference type="AlphaFoldDB" id="A0A1G9X985"/>
<dbReference type="Proteomes" id="UP000198541">
    <property type="component" value="Unassembled WGS sequence"/>
</dbReference>
<dbReference type="GO" id="GO:0003824">
    <property type="term" value="F:catalytic activity"/>
    <property type="evidence" value="ECO:0007669"/>
    <property type="project" value="InterPro"/>
</dbReference>
<evidence type="ECO:0000313" key="4">
    <source>
        <dbReference type="EMBL" id="SDN69202.1"/>
    </source>
</evidence>
<gene>
    <name evidence="3" type="ORF">SAMN04487766_10934</name>
    <name evidence="4" type="ORF">SAMN05216355_11079</name>
</gene>
<evidence type="ECO:0000256" key="1">
    <source>
        <dbReference type="ARBA" id="ARBA00009199"/>
    </source>
</evidence>
<protein>
    <submittedName>
        <fullName evidence="3">Amidase</fullName>
    </submittedName>
</protein>
<name>A0A1G9X985_9ACTO</name>
<reference evidence="3 6" key="2">
    <citation type="submission" date="2016-10" db="EMBL/GenBank/DDBJ databases">
        <authorList>
            <person name="de Groot N.N."/>
        </authorList>
    </citation>
    <scope>NUCLEOTIDE SEQUENCE [LARGE SCALE GENOMIC DNA]</scope>
    <source>
        <strain evidence="4">DSM 27982</strain>
        <strain evidence="3 6">KPR-7B</strain>
    </source>
</reference>
<accession>A0A1G9X985</accession>
<dbReference type="InterPro" id="IPR023631">
    <property type="entry name" value="Amidase_dom"/>
</dbReference>
<dbReference type="InterPro" id="IPR000120">
    <property type="entry name" value="Amidase"/>
</dbReference>
<evidence type="ECO:0000313" key="3">
    <source>
        <dbReference type="EMBL" id="SDM93006.1"/>
    </source>
</evidence>
<dbReference type="STRING" id="332524.SAMN04487766_10934"/>
<dbReference type="EMBL" id="FNHU01000009">
    <property type="protein sequence ID" value="SDM93006.1"/>
    <property type="molecule type" value="Genomic_DNA"/>
</dbReference>
<reference evidence="5" key="1">
    <citation type="submission" date="2016-10" db="EMBL/GenBank/DDBJ databases">
        <authorList>
            <person name="Varghese N."/>
            <person name="Submissions S."/>
        </authorList>
    </citation>
    <scope>NUCLEOTIDE SEQUENCE [LARGE SCALE GENOMIC DNA]</scope>
    <source>
        <strain evidence="5">DSM 27982</strain>
    </source>
</reference>
<proteinExistence type="inferred from homology"/>
<dbReference type="SUPFAM" id="SSF75304">
    <property type="entry name" value="Amidase signature (AS) enzymes"/>
    <property type="match status" value="1"/>
</dbReference>
<dbReference type="RefSeq" id="WP_092536698.1">
    <property type="nucleotide sequence ID" value="NZ_FNHU01000009.1"/>
</dbReference>
<dbReference type="Proteomes" id="UP000199671">
    <property type="component" value="Unassembled WGS sequence"/>
</dbReference>
<comment type="similarity">
    <text evidence="1">Belongs to the amidase family.</text>
</comment>
<dbReference type="PANTHER" id="PTHR11895:SF7">
    <property type="entry name" value="GLUTAMYL-TRNA(GLN) AMIDOTRANSFERASE SUBUNIT A, MITOCHONDRIAL"/>
    <property type="match status" value="1"/>
</dbReference>
<evidence type="ECO:0000313" key="5">
    <source>
        <dbReference type="Proteomes" id="UP000198541"/>
    </source>
</evidence>